<dbReference type="Pfam" id="PF01722">
    <property type="entry name" value="BolA"/>
    <property type="match status" value="1"/>
</dbReference>
<dbReference type="AlphaFoldDB" id="A0A4Z2CPW5"/>
<name>A0A4Z2CPW5_SCHJA</name>
<evidence type="ECO:0000256" key="2">
    <source>
        <dbReference type="RuleBase" id="RU003860"/>
    </source>
</evidence>
<accession>A0A4Z2CPW5</accession>
<dbReference type="PIRSF" id="PIRSF003113">
    <property type="entry name" value="BolA"/>
    <property type="match status" value="1"/>
</dbReference>
<evidence type="ECO:0000256" key="1">
    <source>
        <dbReference type="ARBA" id="ARBA00005578"/>
    </source>
</evidence>
<dbReference type="STRING" id="6182.A0A4Z2CPW5"/>
<dbReference type="SUPFAM" id="SSF82657">
    <property type="entry name" value="BolA-like"/>
    <property type="match status" value="1"/>
</dbReference>
<dbReference type="PANTHER" id="PTHR46188:SF1">
    <property type="entry name" value="BOLA-LIKE PROTEIN 3"/>
    <property type="match status" value="1"/>
</dbReference>
<evidence type="ECO:0000313" key="3">
    <source>
        <dbReference type="EMBL" id="TNN06040.1"/>
    </source>
</evidence>
<proteinExistence type="inferred from homology"/>
<dbReference type="OrthoDB" id="203381at2759"/>
<sequence length="77" mass="8567">MATARESKIEALLRKNFPKARLVSVSDVSGGCGAMFEIVVETEEFVSLPVLEQHRAIKKALRDEIQNMHGLTIKTRA</sequence>
<comment type="caution">
    <text evidence="3">The sequence shown here is derived from an EMBL/GenBank/DDBJ whole genome shotgun (WGS) entry which is preliminary data.</text>
</comment>
<keyword evidence="4" id="KW-1185">Reference proteome</keyword>
<dbReference type="PANTHER" id="PTHR46188">
    <property type="entry name" value="BOLA-LIKE PROTEIN 3"/>
    <property type="match status" value="1"/>
</dbReference>
<evidence type="ECO:0000313" key="4">
    <source>
        <dbReference type="Proteomes" id="UP000311919"/>
    </source>
</evidence>
<comment type="similarity">
    <text evidence="1 2">Belongs to the BolA/IbaG family.</text>
</comment>
<dbReference type="InterPro" id="IPR052275">
    <property type="entry name" value="Mt_Fe-S_assembly_factor"/>
</dbReference>
<dbReference type="GO" id="GO:0005759">
    <property type="term" value="C:mitochondrial matrix"/>
    <property type="evidence" value="ECO:0007669"/>
    <property type="project" value="TreeGrafter"/>
</dbReference>
<protein>
    <submittedName>
        <fullName evidence="3">BolA-like protein</fullName>
    </submittedName>
</protein>
<dbReference type="EMBL" id="SKCS01000485">
    <property type="protein sequence ID" value="TNN06040.1"/>
    <property type="molecule type" value="Genomic_DNA"/>
</dbReference>
<dbReference type="InterPro" id="IPR036065">
    <property type="entry name" value="BolA-like_sf"/>
</dbReference>
<dbReference type="InterPro" id="IPR002634">
    <property type="entry name" value="BolA"/>
</dbReference>
<gene>
    <name evidence="3" type="ORF">EWB00_008666</name>
</gene>
<organism evidence="3 4">
    <name type="scientific">Schistosoma japonicum</name>
    <name type="common">Blood fluke</name>
    <dbReference type="NCBI Taxonomy" id="6182"/>
    <lineage>
        <taxon>Eukaryota</taxon>
        <taxon>Metazoa</taxon>
        <taxon>Spiralia</taxon>
        <taxon>Lophotrochozoa</taxon>
        <taxon>Platyhelminthes</taxon>
        <taxon>Trematoda</taxon>
        <taxon>Digenea</taxon>
        <taxon>Strigeidida</taxon>
        <taxon>Schistosomatoidea</taxon>
        <taxon>Schistosomatidae</taxon>
        <taxon>Schistosoma</taxon>
    </lineage>
</organism>
<dbReference type="Gene3D" id="3.30.300.90">
    <property type="entry name" value="BolA-like"/>
    <property type="match status" value="1"/>
</dbReference>
<reference evidence="3 4" key="1">
    <citation type="submission" date="2019-03" db="EMBL/GenBank/DDBJ databases">
        <title>An improved genome assembly of the fluke Schistosoma japonicum.</title>
        <authorList>
            <person name="Hu W."/>
            <person name="Luo F."/>
            <person name="Yin M."/>
            <person name="Mo X."/>
            <person name="Sun C."/>
            <person name="Wu Q."/>
            <person name="Zhu B."/>
            <person name="Xiang M."/>
            <person name="Wang J."/>
            <person name="Wang Y."/>
            <person name="Zhang T."/>
            <person name="Xu B."/>
            <person name="Zheng H."/>
            <person name="Feng Z."/>
        </authorList>
    </citation>
    <scope>NUCLEOTIDE SEQUENCE [LARGE SCALE GENOMIC DNA]</scope>
    <source>
        <strain evidence="3">HuSjv2</strain>
        <tissue evidence="3">Worms</tissue>
    </source>
</reference>
<dbReference type="Proteomes" id="UP000311919">
    <property type="component" value="Unassembled WGS sequence"/>
</dbReference>